<accession>A0ABS8Q430</accession>
<feature type="repeat" description="TPR" evidence="3">
    <location>
        <begin position="159"/>
        <end position="192"/>
    </location>
</feature>
<dbReference type="SMART" id="SM00028">
    <property type="entry name" value="TPR"/>
    <property type="match status" value="2"/>
</dbReference>
<dbReference type="EMBL" id="JAJNOC010000002">
    <property type="protein sequence ID" value="MCD2516505.1"/>
    <property type="molecule type" value="Genomic_DNA"/>
</dbReference>
<evidence type="ECO:0000313" key="6">
    <source>
        <dbReference type="EMBL" id="MCD2516505.1"/>
    </source>
</evidence>
<gene>
    <name evidence="6" type="ORF">LQ564_09305</name>
</gene>
<dbReference type="InterPro" id="IPR011990">
    <property type="entry name" value="TPR-like_helical_dom_sf"/>
</dbReference>
<protein>
    <submittedName>
        <fullName evidence="6">Tetratricopeptide repeat protein</fullName>
    </submittedName>
</protein>
<evidence type="ECO:0000256" key="3">
    <source>
        <dbReference type="PROSITE-ProRule" id="PRU00339"/>
    </source>
</evidence>
<comment type="caution">
    <text evidence="6">The sequence shown here is derived from an EMBL/GenBank/DDBJ whole genome shotgun (WGS) entry which is preliminary data.</text>
</comment>
<dbReference type="InterPro" id="IPR019734">
    <property type="entry name" value="TPR_rpt"/>
</dbReference>
<name>A0ABS8Q430_9BURK</name>
<evidence type="ECO:0000256" key="4">
    <source>
        <dbReference type="SAM" id="MobiDB-lite"/>
    </source>
</evidence>
<sequence>MSLINKMLQDLDARGGQPGHAASAPEIRPVPAPERAFPWLRVALIAGLVAVLGGSGYMAWRLKAAAPSAPAEEVPLDLSKAPPPAPVVREVPVQPAPAEPVEPVAAAPVPEPVQAEPPKPASKRDVAAVKRDVAKAKPAPAAVEPKPAAGRVETTPQRAENGYRRALASLEDGRVTEAIEHLQAALRADPRHDAARQTLVGLLIEAKRPEEAMRQLGAALALDARQPAMAMLLARLQLERGSPGIDTLMRTLPYAAGNGEYHAFLAGALQREERHREAVEQYRQALGTAPQNGVWWMGMGISLQAEKRTPEAMVAFQKARDSGSLTPELQAFVERKLKQFAQ</sequence>
<keyword evidence="1" id="KW-0677">Repeat</keyword>
<feature type="compositionally biased region" description="Low complexity" evidence="4">
    <location>
        <begin position="136"/>
        <end position="149"/>
    </location>
</feature>
<organism evidence="6 7">
    <name type="scientific">Massilia phyllostachyos</name>
    <dbReference type="NCBI Taxonomy" id="2898585"/>
    <lineage>
        <taxon>Bacteria</taxon>
        <taxon>Pseudomonadati</taxon>
        <taxon>Pseudomonadota</taxon>
        <taxon>Betaproteobacteria</taxon>
        <taxon>Burkholderiales</taxon>
        <taxon>Oxalobacteraceae</taxon>
        <taxon>Telluria group</taxon>
        <taxon>Massilia</taxon>
    </lineage>
</organism>
<dbReference type="PANTHER" id="PTHR44943:SF5">
    <property type="entry name" value="BLL7697 PROTEIN"/>
    <property type="match status" value="1"/>
</dbReference>
<dbReference type="Pfam" id="PF14559">
    <property type="entry name" value="TPR_19"/>
    <property type="match status" value="1"/>
</dbReference>
<evidence type="ECO:0000256" key="5">
    <source>
        <dbReference type="SAM" id="Phobius"/>
    </source>
</evidence>
<keyword evidence="5" id="KW-0472">Membrane</keyword>
<dbReference type="Gene3D" id="1.25.40.10">
    <property type="entry name" value="Tetratricopeptide repeat domain"/>
    <property type="match status" value="2"/>
</dbReference>
<evidence type="ECO:0000313" key="7">
    <source>
        <dbReference type="Proteomes" id="UP001179361"/>
    </source>
</evidence>
<evidence type="ECO:0000256" key="1">
    <source>
        <dbReference type="ARBA" id="ARBA00022737"/>
    </source>
</evidence>
<proteinExistence type="predicted"/>
<dbReference type="Proteomes" id="UP001179361">
    <property type="component" value="Unassembled WGS sequence"/>
</dbReference>
<feature type="transmembrane region" description="Helical" evidence="5">
    <location>
        <begin position="39"/>
        <end position="60"/>
    </location>
</feature>
<dbReference type="Pfam" id="PF13432">
    <property type="entry name" value="TPR_16"/>
    <property type="match status" value="1"/>
</dbReference>
<feature type="region of interest" description="Disordered" evidence="4">
    <location>
        <begin position="136"/>
        <end position="158"/>
    </location>
</feature>
<dbReference type="RefSeq" id="WP_231057821.1">
    <property type="nucleotide sequence ID" value="NZ_JAJNOC010000002.1"/>
</dbReference>
<dbReference type="SUPFAM" id="SSF48452">
    <property type="entry name" value="TPR-like"/>
    <property type="match status" value="1"/>
</dbReference>
<dbReference type="PROSITE" id="PS50005">
    <property type="entry name" value="TPR"/>
    <property type="match status" value="1"/>
</dbReference>
<evidence type="ECO:0000256" key="2">
    <source>
        <dbReference type="ARBA" id="ARBA00022803"/>
    </source>
</evidence>
<reference evidence="6" key="1">
    <citation type="submission" date="2021-11" db="EMBL/GenBank/DDBJ databases">
        <title>The complete genome of Massilia sp sp. G4R7.</title>
        <authorList>
            <person name="Liu L."/>
            <person name="Yue J."/>
            <person name="Yuan J."/>
            <person name="Yang F."/>
            <person name="Li L."/>
        </authorList>
    </citation>
    <scope>NUCLEOTIDE SEQUENCE</scope>
    <source>
        <strain evidence="6">G4R7</strain>
    </source>
</reference>
<dbReference type="InterPro" id="IPR051685">
    <property type="entry name" value="Ycf3/AcsC/BcsC/TPR_MFPF"/>
</dbReference>
<keyword evidence="5" id="KW-1133">Transmembrane helix</keyword>
<dbReference type="PANTHER" id="PTHR44943">
    <property type="entry name" value="CELLULOSE SYNTHASE OPERON PROTEIN C"/>
    <property type="match status" value="1"/>
</dbReference>
<keyword evidence="2 3" id="KW-0802">TPR repeat</keyword>
<keyword evidence="7" id="KW-1185">Reference proteome</keyword>
<keyword evidence="5" id="KW-0812">Transmembrane</keyword>